<gene>
    <name evidence="1" type="ORF">LCGC14_0797900</name>
</gene>
<name>A0A0F9PV07_9ZZZZ</name>
<dbReference type="AlphaFoldDB" id="A0A0F9PV07"/>
<comment type="caution">
    <text evidence="1">The sequence shown here is derived from an EMBL/GenBank/DDBJ whole genome shotgun (WGS) entry which is preliminary data.</text>
</comment>
<sequence>MFKKKYSFRIYCNFCKAKLIDSNEVSKTIREIVKHKCDYIQFEIGISKFKNSKHIYNELIKVIKC</sequence>
<dbReference type="EMBL" id="LAZR01002134">
    <property type="protein sequence ID" value="KKN34029.1"/>
    <property type="molecule type" value="Genomic_DNA"/>
</dbReference>
<evidence type="ECO:0000313" key="1">
    <source>
        <dbReference type="EMBL" id="KKN34029.1"/>
    </source>
</evidence>
<proteinExistence type="predicted"/>
<reference evidence="1" key="1">
    <citation type="journal article" date="2015" name="Nature">
        <title>Complex archaea that bridge the gap between prokaryotes and eukaryotes.</title>
        <authorList>
            <person name="Spang A."/>
            <person name="Saw J.H."/>
            <person name="Jorgensen S.L."/>
            <person name="Zaremba-Niedzwiedzka K."/>
            <person name="Martijn J."/>
            <person name="Lind A.E."/>
            <person name="van Eijk R."/>
            <person name="Schleper C."/>
            <person name="Guy L."/>
            <person name="Ettema T.J."/>
        </authorList>
    </citation>
    <scope>NUCLEOTIDE SEQUENCE</scope>
</reference>
<organism evidence="1">
    <name type="scientific">marine sediment metagenome</name>
    <dbReference type="NCBI Taxonomy" id="412755"/>
    <lineage>
        <taxon>unclassified sequences</taxon>
        <taxon>metagenomes</taxon>
        <taxon>ecological metagenomes</taxon>
    </lineage>
</organism>
<accession>A0A0F9PV07</accession>
<protein>
    <submittedName>
        <fullName evidence="1">Uncharacterized protein</fullName>
    </submittedName>
</protein>